<dbReference type="GO" id="GO:0005829">
    <property type="term" value="C:cytosol"/>
    <property type="evidence" value="ECO:0007669"/>
    <property type="project" value="TreeGrafter"/>
</dbReference>
<dbReference type="GO" id="GO:0004375">
    <property type="term" value="F:glycine dehydrogenase (decarboxylating) activity"/>
    <property type="evidence" value="ECO:0007669"/>
    <property type="project" value="UniProtKB-EC"/>
</dbReference>
<dbReference type="EC" id="1.4.4.2" evidence="1"/>
<organism evidence="7">
    <name type="scientific">uncultured marine group II/III euryarchaeote AD1000_95_H06</name>
    <dbReference type="NCBI Taxonomy" id="1457828"/>
    <lineage>
        <taxon>Archaea</taxon>
        <taxon>Methanobacteriati</taxon>
        <taxon>Methanobacteriota</taxon>
        <taxon>environmental samples</taxon>
    </lineage>
</organism>
<dbReference type="InterPro" id="IPR015424">
    <property type="entry name" value="PyrdxlP-dep_Trfase"/>
</dbReference>
<dbReference type="InterPro" id="IPR015422">
    <property type="entry name" value="PyrdxlP-dep_Trfase_small"/>
</dbReference>
<reference evidence="7" key="1">
    <citation type="journal article" date="2014" name="Genome Biol. Evol.">
        <title>Pangenome evidence for extensive interdomain horizontal transfer affecting lineage core and shell genes in uncultured planktonic thaumarchaeota and euryarchaeota.</title>
        <authorList>
            <person name="Deschamps P."/>
            <person name="Zivanovic Y."/>
            <person name="Moreira D."/>
            <person name="Rodriguez-Valera F."/>
            <person name="Lopez-Garcia P."/>
        </authorList>
    </citation>
    <scope>NUCLEOTIDE SEQUENCE</scope>
</reference>
<dbReference type="GO" id="GO:0005960">
    <property type="term" value="C:glycine cleavage complex"/>
    <property type="evidence" value="ECO:0007669"/>
    <property type="project" value="TreeGrafter"/>
</dbReference>
<dbReference type="GO" id="GO:0019464">
    <property type="term" value="P:glycine decarboxylation via glycine cleavage system"/>
    <property type="evidence" value="ECO:0007669"/>
    <property type="project" value="TreeGrafter"/>
</dbReference>
<dbReference type="InterPro" id="IPR049316">
    <property type="entry name" value="GDC-P_C"/>
</dbReference>
<name>A0A075G5M2_9EURY</name>
<dbReference type="GO" id="GO:0016594">
    <property type="term" value="F:glycine binding"/>
    <property type="evidence" value="ECO:0007669"/>
    <property type="project" value="TreeGrafter"/>
</dbReference>
<feature type="domain" description="Glycine dehydrogenase C-terminal" evidence="6">
    <location>
        <begin position="361"/>
        <end position="467"/>
    </location>
</feature>
<sequence length="502" mass="55327">MGFGGERLSDIYQFNGAAGTGWSQPAPIMEGAGETVPASLRRARLPRWPRASEPELVRHYTLLSQRNFGIDTGFYPLGSCTMKHNPRINERIVQLPGIDRIHPLQPEHQIQGLLSIFYEMQEMLEICSGMDQVTLQPVAGAQGEFAAMRCIQEYHRESGQEQRDKVIVPDSAHGTNPASAAMCGYEIIEIPSGEDGRLNLEALRAAVGDDTAAMMITNPSTLGVFEPEIAEAAEIVHSAGGQMYYDGANFNAILGKTDPGRMGFDAVHYNLHKTFSQPHGGGGPGSGPIGVKAHLAKYLPAPLADREEASDGGATGDGYRYFWRNPENTIGKVQQWHGNSGAVVRAWAFYRRYGRELERMSEHAVLNANYLRHRIMQGAEGVHAMPLDGAPAKVVKHEFTLSMSPLKEVVGVTAKDIAKRLLDYGYMSPTLYFPMIVPECLMIEPTETESKEVLDKFAEDFLKILGEDPELIITAPHTTDVRRVDEVLAARSLVLKHPFDEE</sequence>
<accession>A0A075G5M2</accession>
<dbReference type="Pfam" id="PF21478">
    <property type="entry name" value="GcvP2_C"/>
    <property type="match status" value="1"/>
</dbReference>
<dbReference type="InterPro" id="IPR020581">
    <property type="entry name" value="GDC_P"/>
</dbReference>
<dbReference type="PANTHER" id="PTHR11773">
    <property type="entry name" value="GLYCINE DEHYDROGENASE, DECARBOXYLATING"/>
    <property type="match status" value="1"/>
</dbReference>
<evidence type="ECO:0000256" key="3">
    <source>
        <dbReference type="ARBA" id="ARBA00023002"/>
    </source>
</evidence>
<dbReference type="AlphaFoldDB" id="A0A075G5M2"/>
<evidence type="ECO:0000313" key="7">
    <source>
        <dbReference type="EMBL" id="AIE97201.1"/>
    </source>
</evidence>
<evidence type="ECO:0000256" key="1">
    <source>
        <dbReference type="ARBA" id="ARBA00012134"/>
    </source>
</evidence>
<dbReference type="FunFam" id="3.40.640.10:FF:000224">
    <property type="entry name" value="Probable glycine dehydrogenase (decarboxylating) subunit 2"/>
    <property type="match status" value="1"/>
</dbReference>
<evidence type="ECO:0000259" key="5">
    <source>
        <dbReference type="Pfam" id="PF00266"/>
    </source>
</evidence>
<dbReference type="InterPro" id="IPR015421">
    <property type="entry name" value="PyrdxlP-dep_Trfase_major"/>
</dbReference>
<proteinExistence type="predicted"/>
<dbReference type="SUPFAM" id="SSF53383">
    <property type="entry name" value="PLP-dependent transferases"/>
    <property type="match status" value="1"/>
</dbReference>
<evidence type="ECO:0000259" key="6">
    <source>
        <dbReference type="Pfam" id="PF21478"/>
    </source>
</evidence>
<evidence type="ECO:0000256" key="2">
    <source>
        <dbReference type="ARBA" id="ARBA00022898"/>
    </source>
</evidence>
<dbReference type="EMBL" id="KF900501">
    <property type="protein sequence ID" value="AIE97201.1"/>
    <property type="molecule type" value="Genomic_DNA"/>
</dbReference>
<dbReference type="InterPro" id="IPR000192">
    <property type="entry name" value="Aminotrans_V_dom"/>
</dbReference>
<keyword evidence="3 7" id="KW-0560">Oxidoreductase</keyword>
<feature type="domain" description="Aminotransferase class V" evidence="5">
    <location>
        <begin position="155"/>
        <end position="279"/>
    </location>
</feature>
<dbReference type="GO" id="GO:0030170">
    <property type="term" value="F:pyridoxal phosphate binding"/>
    <property type="evidence" value="ECO:0007669"/>
    <property type="project" value="TreeGrafter"/>
</dbReference>
<dbReference type="Gene3D" id="3.40.640.10">
    <property type="entry name" value="Type I PLP-dependent aspartate aminotransferase-like (Major domain)"/>
    <property type="match status" value="1"/>
</dbReference>
<dbReference type="Gene3D" id="3.90.1150.10">
    <property type="entry name" value="Aspartate Aminotransferase, domain 1"/>
    <property type="match status" value="1"/>
</dbReference>
<evidence type="ECO:0000256" key="4">
    <source>
        <dbReference type="ARBA" id="ARBA00049026"/>
    </source>
</evidence>
<dbReference type="PANTHER" id="PTHR11773:SF1">
    <property type="entry name" value="GLYCINE DEHYDROGENASE (DECARBOXYLATING), MITOCHONDRIAL"/>
    <property type="match status" value="1"/>
</dbReference>
<dbReference type="NCBIfam" id="NF003346">
    <property type="entry name" value="PRK04366.1"/>
    <property type="match status" value="1"/>
</dbReference>
<dbReference type="Pfam" id="PF00266">
    <property type="entry name" value="Aminotran_5"/>
    <property type="match status" value="1"/>
</dbReference>
<keyword evidence="2" id="KW-0663">Pyridoxal phosphate</keyword>
<dbReference type="Gene3D" id="6.20.440.10">
    <property type="match status" value="1"/>
</dbReference>
<comment type="catalytic activity">
    <reaction evidence="4">
        <text>N(6)-[(R)-lipoyl]-L-lysyl-[glycine-cleavage complex H protein] + glycine + H(+) = N(6)-[(R)-S(8)-aminomethyldihydrolipoyl]-L-lysyl-[glycine-cleavage complex H protein] + CO2</text>
        <dbReference type="Rhea" id="RHEA:24304"/>
        <dbReference type="Rhea" id="RHEA-COMP:10494"/>
        <dbReference type="Rhea" id="RHEA-COMP:10495"/>
        <dbReference type="ChEBI" id="CHEBI:15378"/>
        <dbReference type="ChEBI" id="CHEBI:16526"/>
        <dbReference type="ChEBI" id="CHEBI:57305"/>
        <dbReference type="ChEBI" id="CHEBI:83099"/>
        <dbReference type="ChEBI" id="CHEBI:83143"/>
        <dbReference type="EC" id="1.4.4.2"/>
    </reaction>
</comment>
<gene>
    <name evidence="7" type="primary">gcvPB</name>
</gene>
<protein>
    <recommendedName>
        <fullName evidence="1">glycine dehydrogenase (aminomethyl-transferring)</fullName>
        <ecNumber evidence="1">1.4.4.2</ecNumber>
    </recommendedName>
</protein>